<keyword evidence="3" id="KW-1185">Reference proteome</keyword>
<dbReference type="Proteomes" id="UP000218231">
    <property type="component" value="Unassembled WGS sequence"/>
</dbReference>
<evidence type="ECO:0000313" key="2">
    <source>
        <dbReference type="EMBL" id="PAV69945.1"/>
    </source>
</evidence>
<dbReference type="OrthoDB" id="8299684at2759"/>
<dbReference type="InterPro" id="IPR050194">
    <property type="entry name" value="Glycosyltransferase_grp1"/>
</dbReference>
<proteinExistence type="predicted"/>
<evidence type="ECO:0000259" key="1">
    <source>
        <dbReference type="Pfam" id="PF13439"/>
    </source>
</evidence>
<dbReference type="EMBL" id="LIAE01009389">
    <property type="protein sequence ID" value="PAV69945.1"/>
    <property type="molecule type" value="Genomic_DNA"/>
</dbReference>
<reference evidence="2 3" key="1">
    <citation type="journal article" date="2017" name="Curr. Biol.">
        <title>Genome architecture and evolution of a unichromosomal asexual nematode.</title>
        <authorList>
            <person name="Fradin H."/>
            <person name="Zegar C."/>
            <person name="Gutwein M."/>
            <person name="Lucas J."/>
            <person name="Kovtun M."/>
            <person name="Corcoran D."/>
            <person name="Baugh L.R."/>
            <person name="Kiontke K."/>
            <person name="Gunsalus K."/>
            <person name="Fitch D.H."/>
            <person name="Piano F."/>
        </authorList>
    </citation>
    <scope>NUCLEOTIDE SEQUENCE [LARGE SCALE GENOMIC DNA]</scope>
    <source>
        <strain evidence="2">PF1309</strain>
    </source>
</reference>
<dbReference type="SUPFAM" id="SSF53756">
    <property type="entry name" value="UDP-Glycosyltransferase/glycogen phosphorylase"/>
    <property type="match status" value="1"/>
</dbReference>
<dbReference type="CDD" id="cd03814">
    <property type="entry name" value="GT4-like"/>
    <property type="match status" value="1"/>
</dbReference>
<dbReference type="Pfam" id="PF13692">
    <property type="entry name" value="Glyco_trans_1_4"/>
    <property type="match status" value="1"/>
</dbReference>
<evidence type="ECO:0000313" key="3">
    <source>
        <dbReference type="Proteomes" id="UP000218231"/>
    </source>
</evidence>
<dbReference type="Pfam" id="PF13439">
    <property type="entry name" value="Glyco_transf_4"/>
    <property type="match status" value="1"/>
</dbReference>
<name>A0A2A2K7S1_9BILA</name>
<dbReference type="PANTHER" id="PTHR45947">
    <property type="entry name" value="SULFOQUINOVOSYL TRANSFERASE SQD2"/>
    <property type="match status" value="1"/>
</dbReference>
<dbReference type="PANTHER" id="PTHR45947:SF3">
    <property type="entry name" value="SULFOQUINOVOSYL TRANSFERASE SQD2"/>
    <property type="match status" value="1"/>
</dbReference>
<dbReference type="InterPro" id="IPR029052">
    <property type="entry name" value="Metallo-depent_PP-like"/>
</dbReference>
<accession>A0A2A2K7S1</accession>
<dbReference type="STRING" id="2018661.A0A2A2K7S1"/>
<dbReference type="Gene3D" id="3.40.50.2000">
    <property type="entry name" value="Glycogen Phosphorylase B"/>
    <property type="match status" value="2"/>
</dbReference>
<gene>
    <name evidence="2" type="ORF">WR25_01121</name>
</gene>
<dbReference type="CDD" id="cd07398">
    <property type="entry name" value="MPP_YbbF-LpxH"/>
    <property type="match status" value="1"/>
</dbReference>
<comment type="caution">
    <text evidence="2">The sequence shown here is derived from an EMBL/GenBank/DDBJ whole genome shotgun (WGS) entry which is preliminary data.</text>
</comment>
<protein>
    <recommendedName>
        <fullName evidence="1">Glycosyltransferase subfamily 4-like N-terminal domain-containing protein</fullName>
    </recommendedName>
</protein>
<dbReference type="InterPro" id="IPR028098">
    <property type="entry name" value="Glyco_trans_4-like_N"/>
</dbReference>
<dbReference type="GO" id="GO:0016757">
    <property type="term" value="F:glycosyltransferase activity"/>
    <property type="evidence" value="ECO:0007669"/>
    <property type="project" value="TreeGrafter"/>
</dbReference>
<dbReference type="SUPFAM" id="SSF56300">
    <property type="entry name" value="Metallo-dependent phosphatases"/>
    <property type="match status" value="1"/>
</dbReference>
<organism evidence="2 3">
    <name type="scientific">Diploscapter pachys</name>
    <dbReference type="NCBI Taxonomy" id="2018661"/>
    <lineage>
        <taxon>Eukaryota</taxon>
        <taxon>Metazoa</taxon>
        <taxon>Ecdysozoa</taxon>
        <taxon>Nematoda</taxon>
        <taxon>Chromadorea</taxon>
        <taxon>Rhabditida</taxon>
        <taxon>Rhabditina</taxon>
        <taxon>Rhabditomorpha</taxon>
        <taxon>Rhabditoidea</taxon>
        <taxon>Rhabditidae</taxon>
        <taxon>Diploscapter</taxon>
    </lineage>
</organism>
<dbReference type="AlphaFoldDB" id="A0A2A2K7S1"/>
<feature type="domain" description="Glycosyltransferase subfamily 4-like N-terminal" evidence="1">
    <location>
        <begin position="115"/>
        <end position="266"/>
    </location>
</feature>
<sequence length="442" mass="47610">MVVNQWLNVARRRLGMPYWSLSKHAKAKVKNAVAFISHFEEVVAHAAGSRGVDGVVCGHIHTAEIRDIQGVAYYNDGDWVEGCTALVEHFDGRMELLHWADEIAARNAPASTDSVNGVVRTLTAVRDELEAQGHRLLVISPDRFASLPCPSYPEIRLALARSGTIGRLIRDFDADAVHIATEGPLGLAARRWCVGDGVRFTTAYHTQFPDYVAARTGVNAEWIWRYIRWFHAPADAILTSTPSVDAVLRAHGLPHLRRWGRGVDLATFTADGPRDPVITALPGPIQLYVGRVAVEKNIEGFLQSTTPGSKVVVGDGPALAMLAARYPQAHFLGPRFGADLAAAYRSADVLVFPSRTDTFGLVMIEALACGTPIAALPAPGPVDVLDESVGAIDADLDVAIPGALTRDRATCTAYAARFTWASSAAQFLDSLAPLRAPESRAA</sequence>